<organism evidence="2 3">
    <name type="scientific">Bactrocera dorsalis</name>
    <name type="common">Oriental fruit fly</name>
    <name type="synonym">Dacus dorsalis</name>
    <dbReference type="NCBI Taxonomy" id="27457"/>
    <lineage>
        <taxon>Eukaryota</taxon>
        <taxon>Metazoa</taxon>
        <taxon>Ecdysozoa</taxon>
        <taxon>Arthropoda</taxon>
        <taxon>Hexapoda</taxon>
        <taxon>Insecta</taxon>
        <taxon>Pterygota</taxon>
        <taxon>Neoptera</taxon>
        <taxon>Endopterygota</taxon>
        <taxon>Diptera</taxon>
        <taxon>Brachycera</taxon>
        <taxon>Muscomorpha</taxon>
        <taxon>Tephritoidea</taxon>
        <taxon>Tephritidae</taxon>
        <taxon>Bactrocera</taxon>
        <taxon>Bactrocera</taxon>
    </lineage>
</organism>
<evidence type="ECO:0000313" key="2">
    <source>
        <dbReference type="Proteomes" id="UP001652620"/>
    </source>
</evidence>
<proteinExistence type="predicted"/>
<protein>
    <submittedName>
        <fullName evidence="3">Uncharacterized protein LOC125780020</fullName>
    </submittedName>
</protein>
<gene>
    <name evidence="3" type="primary">LOC125780020</name>
</gene>
<evidence type="ECO:0000313" key="3">
    <source>
        <dbReference type="RefSeq" id="XP_049317433.1"/>
    </source>
</evidence>
<feature type="signal peptide" evidence="1">
    <location>
        <begin position="1"/>
        <end position="25"/>
    </location>
</feature>
<dbReference type="RefSeq" id="XP_049317433.1">
    <property type="nucleotide sequence ID" value="XM_049461476.1"/>
</dbReference>
<dbReference type="Proteomes" id="UP001652620">
    <property type="component" value="Unplaced"/>
</dbReference>
<name>A0ABM3K7I7_BACDO</name>
<reference evidence="3" key="1">
    <citation type="submission" date="2025-08" db="UniProtKB">
        <authorList>
            <consortium name="RefSeq"/>
        </authorList>
    </citation>
    <scope>IDENTIFICATION</scope>
    <source>
        <tissue evidence="3">Adult</tissue>
    </source>
</reference>
<accession>A0ABM3K7I7</accession>
<feature type="chain" id="PRO_5046372971" evidence="1">
    <location>
        <begin position="26"/>
        <end position="149"/>
    </location>
</feature>
<keyword evidence="2" id="KW-1185">Reference proteome</keyword>
<dbReference type="GeneID" id="125780020"/>
<sequence>MYHFNIKAIVLFSFVLLLSLQTMTARPLSSHEHKSAIQQPYRALLKTRDPDMVTEFPHTVDEPILHELDAALMKLANVYMQALFSGTHTAELEAELDALELRFYDLLDSLYREDRMSEYMKYEAEVTHQMIIYNLLKRLFGYAKDDAAA</sequence>
<keyword evidence="1" id="KW-0732">Signal</keyword>
<evidence type="ECO:0000256" key="1">
    <source>
        <dbReference type="SAM" id="SignalP"/>
    </source>
</evidence>